<evidence type="ECO:0000313" key="2">
    <source>
        <dbReference type="EMBL" id="KAE8238075.1"/>
    </source>
</evidence>
<dbReference type="EMBL" id="LWDF02001536">
    <property type="protein sequence ID" value="KAE8238075.1"/>
    <property type="molecule type" value="Genomic_DNA"/>
</dbReference>
<gene>
    <name evidence="2" type="ORF">A4X13_0g8527</name>
</gene>
<organism evidence="2 3">
    <name type="scientific">Tilletia indica</name>
    <dbReference type="NCBI Taxonomy" id="43049"/>
    <lineage>
        <taxon>Eukaryota</taxon>
        <taxon>Fungi</taxon>
        <taxon>Dikarya</taxon>
        <taxon>Basidiomycota</taxon>
        <taxon>Ustilaginomycotina</taxon>
        <taxon>Exobasidiomycetes</taxon>
        <taxon>Tilletiales</taxon>
        <taxon>Tilletiaceae</taxon>
        <taxon>Tilletia</taxon>
    </lineage>
</organism>
<reference evidence="2" key="2">
    <citation type="journal article" date="2019" name="IMA Fungus">
        <title>Genome sequencing and comparison of five Tilletia species to identify candidate genes for the detection of regulated species infecting wheat.</title>
        <authorList>
            <person name="Nguyen H.D.T."/>
            <person name="Sultana T."/>
            <person name="Kesanakurti P."/>
            <person name="Hambleton S."/>
        </authorList>
    </citation>
    <scope>NUCLEOTIDE SEQUENCE</scope>
    <source>
        <strain evidence="2">DAOMC 236416</strain>
    </source>
</reference>
<evidence type="ECO:0000313" key="3">
    <source>
        <dbReference type="Proteomes" id="UP000077521"/>
    </source>
</evidence>
<comment type="caution">
    <text evidence="2">The sequence shown here is derived from an EMBL/GenBank/DDBJ whole genome shotgun (WGS) entry which is preliminary data.</text>
</comment>
<reference evidence="2" key="1">
    <citation type="submission" date="2016-04" db="EMBL/GenBank/DDBJ databases">
        <authorList>
            <person name="Nguyen H.D."/>
            <person name="Samba Siva P."/>
            <person name="Cullis J."/>
            <person name="Levesque C.A."/>
            <person name="Hambleton S."/>
        </authorList>
    </citation>
    <scope>NUCLEOTIDE SEQUENCE</scope>
    <source>
        <strain evidence="2">DAOMC 236416</strain>
    </source>
</reference>
<feature type="region of interest" description="Disordered" evidence="1">
    <location>
        <begin position="1"/>
        <end position="24"/>
    </location>
</feature>
<feature type="compositionally biased region" description="Acidic residues" evidence="1">
    <location>
        <begin position="1"/>
        <end position="19"/>
    </location>
</feature>
<name>A0A177T1G3_9BASI</name>
<dbReference type="AlphaFoldDB" id="A0A177T1G3"/>
<protein>
    <submittedName>
        <fullName evidence="2">Uncharacterized protein</fullName>
    </submittedName>
</protein>
<keyword evidence="3" id="KW-1185">Reference proteome</keyword>
<evidence type="ECO:0000256" key="1">
    <source>
        <dbReference type="SAM" id="MobiDB-lite"/>
    </source>
</evidence>
<proteinExistence type="predicted"/>
<sequence length="102" mass="11746">MTRDDEEEEDEWEEEEEEDRQVGRAARALRRDGLQVYRALSSLVAKTGRRYPTKAAILEETGQRQATLSQNKIGNALTRCRDLFYFESNFAGRGIVPENAQH</sequence>
<accession>A0A177T1G3</accession>
<dbReference type="Proteomes" id="UP000077521">
    <property type="component" value="Unassembled WGS sequence"/>
</dbReference>